<proteinExistence type="predicted"/>
<protein>
    <submittedName>
        <fullName evidence="1">Uncharacterized protein</fullName>
    </submittedName>
</protein>
<accession>A0A8S3SIV1</accession>
<dbReference type="AlphaFoldDB" id="A0A8S3SIV1"/>
<gene>
    <name evidence="1" type="ORF">MEDL_35065</name>
</gene>
<evidence type="ECO:0000313" key="2">
    <source>
        <dbReference type="Proteomes" id="UP000683360"/>
    </source>
</evidence>
<keyword evidence="2" id="KW-1185">Reference proteome</keyword>
<dbReference type="EMBL" id="CAJPWZ010001688">
    <property type="protein sequence ID" value="CAG2221684.1"/>
    <property type="molecule type" value="Genomic_DNA"/>
</dbReference>
<comment type="caution">
    <text evidence="1">The sequence shown here is derived from an EMBL/GenBank/DDBJ whole genome shotgun (WGS) entry which is preliminary data.</text>
</comment>
<dbReference type="OrthoDB" id="78101at2759"/>
<name>A0A8S3SIV1_MYTED</name>
<sequence length="178" mass="20370">MHACMTKVCIGSDMNDVTLQEEVEMDLEEESATNVARLPMRGKRKRKPRSDTDFIYITGNYCEILPDSTISDTLADHVPNLGEACTCCVCRRYSSIIVTASSCANDSTDSTVELKMSLEQEKAQYTKEFHQQTEMVHTEHRREIDTMTEQNAYKQAEICRFKEKQDKDSEVPHSFLLL</sequence>
<reference evidence="1" key="1">
    <citation type="submission" date="2021-03" db="EMBL/GenBank/DDBJ databases">
        <authorList>
            <person name="Bekaert M."/>
        </authorList>
    </citation>
    <scope>NUCLEOTIDE SEQUENCE</scope>
</reference>
<evidence type="ECO:0000313" key="1">
    <source>
        <dbReference type="EMBL" id="CAG2221684.1"/>
    </source>
</evidence>
<dbReference type="Proteomes" id="UP000683360">
    <property type="component" value="Unassembled WGS sequence"/>
</dbReference>
<organism evidence="1 2">
    <name type="scientific">Mytilus edulis</name>
    <name type="common">Blue mussel</name>
    <dbReference type="NCBI Taxonomy" id="6550"/>
    <lineage>
        <taxon>Eukaryota</taxon>
        <taxon>Metazoa</taxon>
        <taxon>Spiralia</taxon>
        <taxon>Lophotrochozoa</taxon>
        <taxon>Mollusca</taxon>
        <taxon>Bivalvia</taxon>
        <taxon>Autobranchia</taxon>
        <taxon>Pteriomorphia</taxon>
        <taxon>Mytilida</taxon>
        <taxon>Mytiloidea</taxon>
        <taxon>Mytilidae</taxon>
        <taxon>Mytilinae</taxon>
        <taxon>Mytilus</taxon>
    </lineage>
</organism>